<dbReference type="Gene3D" id="1.20.120.140">
    <property type="entry name" value="Signal recognition particle SRP54, nucleotide-binding domain"/>
    <property type="match status" value="2"/>
</dbReference>
<keyword evidence="13" id="KW-1185">Reference proteome</keyword>
<dbReference type="HAMAP" id="MF_00306">
    <property type="entry name" value="SRP54"/>
    <property type="match status" value="1"/>
</dbReference>
<evidence type="ECO:0000256" key="6">
    <source>
        <dbReference type="ARBA" id="ARBA00023135"/>
    </source>
</evidence>
<dbReference type="SMART" id="SM00382">
    <property type="entry name" value="AAA"/>
    <property type="match status" value="1"/>
</dbReference>
<evidence type="ECO:0000259" key="11">
    <source>
        <dbReference type="PROSITE" id="PS00300"/>
    </source>
</evidence>
<evidence type="ECO:0000256" key="7">
    <source>
        <dbReference type="ARBA" id="ARBA00023274"/>
    </source>
</evidence>
<evidence type="ECO:0000313" key="12">
    <source>
        <dbReference type="EMBL" id="KAF9940133.1"/>
    </source>
</evidence>
<keyword evidence="3" id="KW-0378">Hydrolase</keyword>
<evidence type="ECO:0000256" key="5">
    <source>
        <dbReference type="ARBA" id="ARBA00023134"/>
    </source>
</evidence>
<dbReference type="GO" id="GO:0005786">
    <property type="term" value="C:signal recognition particle, endoplasmic reticulum targeting"/>
    <property type="evidence" value="ECO:0007669"/>
    <property type="project" value="UniProtKB-KW"/>
</dbReference>
<dbReference type="InterPro" id="IPR000897">
    <property type="entry name" value="SRP54_GTPase_dom"/>
</dbReference>
<dbReference type="InterPro" id="IPR022941">
    <property type="entry name" value="SRP54"/>
</dbReference>
<organism evidence="12 13">
    <name type="scientific">Modicella reniformis</name>
    <dbReference type="NCBI Taxonomy" id="1440133"/>
    <lineage>
        <taxon>Eukaryota</taxon>
        <taxon>Fungi</taxon>
        <taxon>Fungi incertae sedis</taxon>
        <taxon>Mucoromycota</taxon>
        <taxon>Mortierellomycotina</taxon>
        <taxon>Mortierellomycetes</taxon>
        <taxon>Mortierellales</taxon>
        <taxon>Mortierellaceae</taxon>
        <taxon>Modicella</taxon>
    </lineage>
</organism>
<protein>
    <recommendedName>
        <fullName evidence="9">signal-recognition-particle GTPase</fullName>
        <ecNumber evidence="9">3.6.5.4</ecNumber>
    </recommendedName>
    <alternativeName>
        <fullName evidence="8">Signal recognition particle 54 kDa protein homolog</fullName>
    </alternativeName>
</protein>
<dbReference type="PANTHER" id="PTHR11564">
    <property type="entry name" value="SIGNAL RECOGNITION PARTICLE 54K PROTEIN SRP54"/>
    <property type="match status" value="1"/>
</dbReference>
<dbReference type="PROSITE" id="PS00300">
    <property type="entry name" value="SRP54"/>
    <property type="match status" value="1"/>
</dbReference>
<dbReference type="InterPro" id="IPR004125">
    <property type="entry name" value="Signal_recog_particle_SRP54_M"/>
</dbReference>
<evidence type="ECO:0000256" key="3">
    <source>
        <dbReference type="ARBA" id="ARBA00022801"/>
    </source>
</evidence>
<dbReference type="InterPro" id="IPR003593">
    <property type="entry name" value="AAA+_ATPase"/>
</dbReference>
<proteinExistence type="inferred from homology"/>
<comment type="catalytic activity">
    <reaction evidence="10">
        <text>GTP + H2O = GDP + phosphate + H(+)</text>
        <dbReference type="Rhea" id="RHEA:19669"/>
        <dbReference type="ChEBI" id="CHEBI:15377"/>
        <dbReference type="ChEBI" id="CHEBI:15378"/>
        <dbReference type="ChEBI" id="CHEBI:37565"/>
        <dbReference type="ChEBI" id="CHEBI:43474"/>
        <dbReference type="ChEBI" id="CHEBI:58189"/>
        <dbReference type="EC" id="3.6.5.4"/>
    </reaction>
    <physiologicalReaction direction="left-to-right" evidence="10">
        <dbReference type="Rhea" id="RHEA:19670"/>
    </physiologicalReaction>
</comment>
<dbReference type="SUPFAM" id="SSF52540">
    <property type="entry name" value="P-loop containing nucleoside triphosphate hydrolases"/>
    <property type="match status" value="1"/>
</dbReference>
<keyword evidence="2" id="KW-0547">Nucleotide-binding</keyword>
<comment type="caution">
    <text evidence="12">The sequence shown here is derived from an EMBL/GenBank/DDBJ whole genome shotgun (WGS) entry which is preliminary data.</text>
</comment>
<dbReference type="GO" id="GO:0005829">
    <property type="term" value="C:cytosol"/>
    <property type="evidence" value="ECO:0007669"/>
    <property type="project" value="TreeGrafter"/>
</dbReference>
<feature type="domain" description="SRP54-type proteins GTP-binding" evidence="11">
    <location>
        <begin position="246"/>
        <end position="259"/>
    </location>
</feature>
<gene>
    <name evidence="12" type="primary">SRP54</name>
    <name evidence="12" type="ORF">BGZ65_008115</name>
</gene>
<reference evidence="12" key="1">
    <citation type="journal article" date="2020" name="Fungal Divers.">
        <title>Resolving the Mortierellaceae phylogeny through synthesis of multi-gene phylogenetics and phylogenomics.</title>
        <authorList>
            <person name="Vandepol N."/>
            <person name="Liber J."/>
            <person name="Desiro A."/>
            <person name="Na H."/>
            <person name="Kennedy M."/>
            <person name="Barry K."/>
            <person name="Grigoriev I.V."/>
            <person name="Miller A.N."/>
            <person name="O'Donnell K."/>
            <person name="Stajich J.E."/>
            <person name="Bonito G."/>
        </authorList>
    </citation>
    <scope>NUCLEOTIDE SEQUENCE</scope>
    <source>
        <strain evidence="12">MES-2147</strain>
    </source>
</reference>
<dbReference type="Gene3D" id="1.10.260.30">
    <property type="entry name" value="Signal recognition particle, SRP54 subunit, M-domain"/>
    <property type="match status" value="1"/>
</dbReference>
<dbReference type="PANTHER" id="PTHR11564:SF5">
    <property type="entry name" value="SIGNAL RECOGNITION PARTICLE SUBUNIT SRP54"/>
    <property type="match status" value="1"/>
</dbReference>
<evidence type="ECO:0000256" key="2">
    <source>
        <dbReference type="ARBA" id="ARBA00022741"/>
    </source>
</evidence>
<evidence type="ECO:0000256" key="1">
    <source>
        <dbReference type="ARBA" id="ARBA00005450"/>
    </source>
</evidence>
<dbReference type="GO" id="GO:0006616">
    <property type="term" value="P:SRP-dependent cotranslational protein targeting to membrane, translocation"/>
    <property type="evidence" value="ECO:0007669"/>
    <property type="project" value="TreeGrafter"/>
</dbReference>
<dbReference type="InterPro" id="IPR013822">
    <property type="entry name" value="Signal_recog_particl_SRP54_hlx"/>
</dbReference>
<dbReference type="Gene3D" id="3.40.50.300">
    <property type="entry name" value="P-loop containing nucleotide triphosphate hydrolases"/>
    <property type="match status" value="2"/>
</dbReference>
<keyword evidence="5" id="KW-0342">GTP-binding</keyword>
<dbReference type="Proteomes" id="UP000749646">
    <property type="component" value="Unassembled WGS sequence"/>
</dbReference>
<keyword evidence="4" id="KW-0694">RNA-binding</keyword>
<evidence type="ECO:0000313" key="13">
    <source>
        <dbReference type="Proteomes" id="UP000749646"/>
    </source>
</evidence>
<accession>A0A9P6IN02</accession>
<evidence type="ECO:0000256" key="9">
    <source>
        <dbReference type="ARBA" id="ARBA00035672"/>
    </source>
</evidence>
<dbReference type="InterPro" id="IPR042101">
    <property type="entry name" value="SRP54_N_sf"/>
</dbReference>
<dbReference type="GO" id="GO:0005525">
    <property type="term" value="F:GTP binding"/>
    <property type="evidence" value="ECO:0007669"/>
    <property type="project" value="UniProtKB-KW"/>
</dbReference>
<dbReference type="Pfam" id="PF02978">
    <property type="entry name" value="SRP_SPB"/>
    <property type="match status" value="1"/>
</dbReference>
<dbReference type="GO" id="GO:0008312">
    <property type="term" value="F:7S RNA binding"/>
    <property type="evidence" value="ECO:0007669"/>
    <property type="project" value="InterPro"/>
</dbReference>
<dbReference type="GO" id="GO:0003924">
    <property type="term" value="F:GTPase activity"/>
    <property type="evidence" value="ECO:0007669"/>
    <property type="project" value="InterPro"/>
</dbReference>
<dbReference type="SMART" id="SM00963">
    <property type="entry name" value="SRP54_N"/>
    <property type="match status" value="1"/>
</dbReference>
<dbReference type="InterPro" id="IPR036891">
    <property type="entry name" value="Signal_recog_part_SRP54_M_sf"/>
</dbReference>
<dbReference type="GO" id="GO:0030942">
    <property type="term" value="F:endoplasmic reticulum signal peptide binding"/>
    <property type="evidence" value="ECO:0007669"/>
    <property type="project" value="TreeGrafter"/>
</dbReference>
<sequence length="511" mass="55381">MVLNDLGRKINGAIQSMSKANVIDEKVVDDMLKEIVRALMESDINIKLIQNLRNNVKASVNLDENTGAVNKKRNIQKAVMDELTRLVDPGVEAWKPKKGKSNVIMFVGLQGSGKTTTCTKLAAFYQRKNFKTCLVCTDTYTETDPVQLAHEGVSNFRKENFDIIIVDTSGRHKQEQELFDEMQQISLAINPDSTIFVMDGTIGQAADGQARAFKEAANVGSIIVTKMDGHAKGGGAISAVAATRCPIIFIGTGEHMHDLEPFAPGPFISKMMGMGDISGLMETVQDLRLDQNKDLMKKLEQGQFSIRDMYEQFTTILKMGPLSKVMGMMPGIPPELLAGSDAEGGNRIKRFMCIMDSMNAQELDGEGKEFVDQPQRLVRVARGSGTAVAEVETLLQQYKTFAAMVKKMGGQNGLFRNMQGMQQGGAGNPMFNPNRMQQAMKQLQGGGGIPNVPGMDIQGMINQMGGMAGMQNMMKNMMGGGGIPGMPATGGAGGMPDFAQMANMMKSMGMG</sequence>
<dbReference type="OrthoDB" id="10250817at2759"/>
<dbReference type="FunFam" id="1.20.120.140:FF:000001">
    <property type="entry name" value="Signal recognition particle GTPase"/>
    <property type="match status" value="1"/>
</dbReference>
<dbReference type="AlphaFoldDB" id="A0A9P6IN02"/>
<keyword evidence="6" id="KW-0733">Signal recognition particle</keyword>
<dbReference type="SMART" id="SM00962">
    <property type="entry name" value="SRP54"/>
    <property type="match status" value="1"/>
</dbReference>
<dbReference type="InterPro" id="IPR027417">
    <property type="entry name" value="P-loop_NTPase"/>
</dbReference>
<dbReference type="EC" id="3.6.5.4" evidence="9"/>
<keyword evidence="7" id="KW-0687">Ribonucleoprotein</keyword>
<evidence type="ECO:0000256" key="8">
    <source>
        <dbReference type="ARBA" id="ARBA00034905"/>
    </source>
</evidence>
<evidence type="ECO:0000256" key="4">
    <source>
        <dbReference type="ARBA" id="ARBA00022884"/>
    </source>
</evidence>
<dbReference type="EMBL" id="JAAAHW010009478">
    <property type="protein sequence ID" value="KAF9940133.1"/>
    <property type="molecule type" value="Genomic_DNA"/>
</dbReference>
<dbReference type="CDD" id="cd17875">
    <property type="entry name" value="SRP54_G"/>
    <property type="match status" value="1"/>
</dbReference>
<dbReference type="SUPFAM" id="SSF47446">
    <property type="entry name" value="Signal peptide-binding domain"/>
    <property type="match status" value="1"/>
</dbReference>
<dbReference type="Pfam" id="PF02881">
    <property type="entry name" value="SRP54_N"/>
    <property type="match status" value="1"/>
</dbReference>
<comment type="similarity">
    <text evidence="1">Belongs to the GTP-binding SRP family. SRP54 subfamily.</text>
</comment>
<dbReference type="Pfam" id="PF00448">
    <property type="entry name" value="SRP54"/>
    <property type="match status" value="2"/>
</dbReference>
<evidence type="ECO:0000256" key="10">
    <source>
        <dbReference type="ARBA" id="ARBA00048157"/>
    </source>
</evidence>
<name>A0A9P6IN02_9FUNG</name>